<name>A0A6A3N031_9STRA</name>
<dbReference type="EMBL" id="QXFU01000318">
    <property type="protein sequence ID" value="KAE9036816.1"/>
    <property type="molecule type" value="Genomic_DNA"/>
</dbReference>
<reference evidence="1 2" key="1">
    <citation type="submission" date="2018-09" db="EMBL/GenBank/DDBJ databases">
        <title>Genomic investigation of the strawberry pathogen Phytophthora fragariae indicates pathogenicity is determined by transcriptional variation in three key races.</title>
        <authorList>
            <person name="Adams T.M."/>
            <person name="Armitage A.D."/>
            <person name="Sobczyk M.K."/>
            <person name="Bates H.J."/>
            <person name="Dunwell J.M."/>
            <person name="Nellist C.F."/>
            <person name="Harrison R.J."/>
        </authorList>
    </citation>
    <scope>NUCLEOTIDE SEQUENCE [LARGE SCALE GENOMIC DNA]</scope>
    <source>
        <strain evidence="1 2">SCRP324</strain>
    </source>
</reference>
<evidence type="ECO:0000313" key="1">
    <source>
        <dbReference type="EMBL" id="KAE9036816.1"/>
    </source>
</evidence>
<gene>
    <name evidence="1" type="ORF">PR002_g6893</name>
</gene>
<dbReference type="Proteomes" id="UP000435112">
    <property type="component" value="Unassembled WGS sequence"/>
</dbReference>
<comment type="caution">
    <text evidence="1">The sequence shown here is derived from an EMBL/GenBank/DDBJ whole genome shotgun (WGS) entry which is preliminary data.</text>
</comment>
<accession>A0A6A3N031</accession>
<protein>
    <submittedName>
        <fullName evidence="1">Uncharacterized protein</fullName>
    </submittedName>
</protein>
<organism evidence="1 2">
    <name type="scientific">Phytophthora rubi</name>
    <dbReference type="NCBI Taxonomy" id="129364"/>
    <lineage>
        <taxon>Eukaryota</taxon>
        <taxon>Sar</taxon>
        <taxon>Stramenopiles</taxon>
        <taxon>Oomycota</taxon>
        <taxon>Peronosporomycetes</taxon>
        <taxon>Peronosporales</taxon>
        <taxon>Peronosporaceae</taxon>
        <taxon>Phytophthora</taxon>
    </lineage>
</organism>
<proteinExistence type="predicted"/>
<dbReference type="AlphaFoldDB" id="A0A6A3N031"/>
<evidence type="ECO:0000313" key="2">
    <source>
        <dbReference type="Proteomes" id="UP000435112"/>
    </source>
</evidence>
<dbReference type="OrthoDB" id="10268996at2759"/>
<sequence>MHRDGVSYRLWKQAMGTFAEDLDKKTNQAFGLLDNKAARL</sequence>